<evidence type="ECO:0000313" key="2">
    <source>
        <dbReference type="Proteomes" id="UP001638806"/>
    </source>
</evidence>
<accession>A0ACC4DG92</accession>
<sequence>MPMTDPEVEPGAEAEANFESVFDSAGRELFDILEGHAKQLVEDPDVDVRRAFLASVPELCMFFQEHSNDILLTHLNTYLNDRDWTLKCAFFDTIVGIAAFIGSTSLEEFMLPLMVQALADTEEFVVQAALHSLAQLAGLGLLSKPKIWELVDLIGRFTMHPNIWVRESAAEFLAMSARFLALADFRCILLPLMKPYLKVDMLSEFGELHLLDTLKKPISRAVFEQAITWATQADRGVFWKPLQKLRSLTLASSAAMAGRSSKDLSATSMSKIARNEEDEQWLEKLRNLGLKPEDELKLLALREFIWRLSKLKARDSSPAEPTMSNGLVSLKSLGVTPQTVFFNDAPLRDLSIEPDLDSPPGPYTIADALLDASMTIDDTLSKRRWAALNKQMGRVQSVGPRPTQASRRLMSPEGSERASSLHSRRGSSIGRGIGDDEPSLQDGSYSSRRAIRHQASALSLLDRKNGSKTVAETGTSDANAFGEVEGPFVLSPSAPSAPSRGSEERRLPPKSTRHTYEGTDPNIQRMLDRMYIDNFPRDVLDFGPMVQPISTGKNRVVNMQPTEAQWRPGGHLVATFGEHKGPVNRVVASPDHVFFVTGGSDGTVKVWDTARLERNITHRSRQTHKHAEEARVLALCFVEDSHCFVSCASDGSIHVVKVDTVTASGVIRYGKLRVVREYLLPEGEFAVWCEHFRQESSSVLIVATNRSRILGIDLRTMAVLYELENPVHHGTPTCFCIDRKRNWLCIQDEAERMGVPGKSSIYRMCIHPTKGRGKWVCIAGGTGQGEVTVWDLEKTTCREIYRTSGSKDGPKGYSAWDVDEDKPEGMLGRFATNLENSDVANADRGVRAMVIGTGSVEDSREVRHAYIVTGGSDKKLRFWDMSRIENSSIYSGLQPEEAQPTYTATNPSTGVILNTEKAPRQAGPGTNGGNGTAGKGKSSGGGRPPRSTVISMQQQQLLQSHLDAVLDMVVLEYPYTMSVSTDRSGAVFVFHTKICGPEISLCLARTTSALSISNQLPTDEAKKQSQHHDACALRRRRAPPSRLRETHQPPDPPRLPQTDRAAQNTPPFPVAAPACNRREVHPAAAMRLTAELIQDSLSYLNPLKERELDLRGQRIPAIENLGVAGPHDAIDFTDNDIQVLGNFPLSPRIQTLLLARNRVSSIQVGLPKAIPNLKNLVLASNNIAELADLDVLAKFSRLTHLVLADNPVTKKEHYRYWVLWRCPTVRFLDYEKVKEAERERGRELFGTEEEPTALATQIMNKKTKTLESRANGSAAPSKLSRIKLTEEEKAKLQERIKNATSLQEIIALERELNEGRLPSGIQDDAMEE</sequence>
<reference evidence="1" key="1">
    <citation type="submission" date="2024-12" db="EMBL/GenBank/DDBJ databases">
        <title>Comparative genomics and development of molecular markers within Purpureocillium lilacinum and among Purpureocillium species.</title>
        <authorList>
            <person name="Yeh Z.-Y."/>
            <person name="Ni N.-T."/>
            <person name="Lo P.-H."/>
            <person name="Mushyakhwo K."/>
            <person name="Lin C.-F."/>
            <person name="Nai Y.-S."/>
        </authorList>
    </citation>
    <scope>NUCLEOTIDE SEQUENCE</scope>
    <source>
        <strain evidence="1">NCHU-NPUST-175</strain>
    </source>
</reference>
<gene>
    <name evidence="1" type="ORF">ACCO45_010923</name>
</gene>
<keyword evidence="2" id="KW-1185">Reference proteome</keyword>
<organism evidence="1 2">
    <name type="scientific">Purpureocillium lilacinum</name>
    <name type="common">Paecilomyces lilacinus</name>
    <dbReference type="NCBI Taxonomy" id="33203"/>
    <lineage>
        <taxon>Eukaryota</taxon>
        <taxon>Fungi</taxon>
        <taxon>Dikarya</taxon>
        <taxon>Ascomycota</taxon>
        <taxon>Pezizomycotina</taxon>
        <taxon>Sordariomycetes</taxon>
        <taxon>Hypocreomycetidae</taxon>
        <taxon>Hypocreales</taxon>
        <taxon>Ophiocordycipitaceae</taxon>
        <taxon>Purpureocillium</taxon>
    </lineage>
</organism>
<dbReference type="Proteomes" id="UP001638806">
    <property type="component" value="Unassembled WGS sequence"/>
</dbReference>
<evidence type="ECO:0000313" key="1">
    <source>
        <dbReference type="EMBL" id="KAL3955360.1"/>
    </source>
</evidence>
<protein>
    <submittedName>
        <fullName evidence="1">Uncharacterized protein</fullName>
    </submittedName>
</protein>
<name>A0ACC4DG92_PURLI</name>
<proteinExistence type="predicted"/>
<comment type="caution">
    <text evidence="1">The sequence shown here is derived from an EMBL/GenBank/DDBJ whole genome shotgun (WGS) entry which is preliminary data.</text>
</comment>
<dbReference type="EMBL" id="JBGNUJ010000010">
    <property type="protein sequence ID" value="KAL3955360.1"/>
    <property type="molecule type" value="Genomic_DNA"/>
</dbReference>